<dbReference type="Pfam" id="PF03023">
    <property type="entry name" value="MurJ"/>
    <property type="match status" value="1"/>
</dbReference>
<comment type="function">
    <text evidence="8 10 11">Involved in peptidoglycan biosynthesis. Transports lipid-linked peptidoglycan precursors from the inner to the outer leaflet of the cytoplasmic membrane.</text>
</comment>
<comment type="similarity">
    <text evidence="9 10 11">Belongs to the MurJ/MviN family.</text>
</comment>
<evidence type="ECO:0000313" key="12">
    <source>
        <dbReference type="EMBL" id="QEN07642.1"/>
    </source>
</evidence>
<keyword evidence="3 10" id="KW-0812">Transmembrane</keyword>
<dbReference type="GO" id="GO:0071555">
    <property type="term" value="P:cell wall organization"/>
    <property type="evidence" value="ECO:0007669"/>
    <property type="project" value="UniProtKB-UniRule"/>
</dbReference>
<dbReference type="EMBL" id="CP036150">
    <property type="protein sequence ID" value="QEN07642.1"/>
    <property type="molecule type" value="Genomic_DNA"/>
</dbReference>
<dbReference type="GO" id="GO:0015648">
    <property type="term" value="F:lipid-linked peptidoglycan transporter activity"/>
    <property type="evidence" value="ECO:0007669"/>
    <property type="project" value="UniProtKB-UniRule"/>
</dbReference>
<dbReference type="Proteomes" id="UP000324209">
    <property type="component" value="Chromosome"/>
</dbReference>
<evidence type="ECO:0000256" key="5">
    <source>
        <dbReference type="ARBA" id="ARBA00022984"/>
    </source>
</evidence>
<dbReference type="AlphaFoldDB" id="A0A5C1QN90"/>
<dbReference type="InterPro" id="IPR051050">
    <property type="entry name" value="Lipid_II_flippase_MurJ/MviN"/>
</dbReference>
<keyword evidence="4 10" id="KW-0133">Cell shape</keyword>
<comment type="subcellular location">
    <subcellularLocation>
        <location evidence="1 10">Cell membrane</location>
        <topology evidence="1 10">Multi-pass membrane protein</topology>
    </subcellularLocation>
</comment>
<dbReference type="UniPathway" id="UPA00219"/>
<dbReference type="OrthoDB" id="9804143at2"/>
<protein>
    <recommendedName>
        <fullName evidence="10">Probable lipid II flippase MurJ</fullName>
    </recommendedName>
</protein>
<dbReference type="RefSeq" id="WP_149485722.1">
    <property type="nucleotide sequence ID" value="NZ_CP036150.1"/>
</dbReference>
<gene>
    <name evidence="10 12" type="primary">murJ</name>
    <name evidence="12" type="ORF">EXM22_06435</name>
</gene>
<feature type="transmembrane region" description="Helical" evidence="10">
    <location>
        <begin position="163"/>
        <end position="183"/>
    </location>
</feature>
<dbReference type="GO" id="GO:0009252">
    <property type="term" value="P:peptidoglycan biosynthetic process"/>
    <property type="evidence" value="ECO:0007669"/>
    <property type="project" value="UniProtKB-UniRule"/>
</dbReference>
<keyword evidence="10 11" id="KW-0813">Transport</keyword>
<keyword evidence="7 10" id="KW-0472">Membrane</keyword>
<feature type="transmembrane region" description="Helical" evidence="10">
    <location>
        <begin position="411"/>
        <end position="433"/>
    </location>
</feature>
<feature type="transmembrane region" description="Helical" evidence="10">
    <location>
        <begin position="99"/>
        <end position="123"/>
    </location>
</feature>
<feature type="transmembrane region" description="Helical" evidence="10">
    <location>
        <begin position="189"/>
        <end position="208"/>
    </location>
</feature>
<evidence type="ECO:0000256" key="4">
    <source>
        <dbReference type="ARBA" id="ARBA00022960"/>
    </source>
</evidence>
<feature type="transmembrane region" description="Helical" evidence="10">
    <location>
        <begin position="21"/>
        <end position="40"/>
    </location>
</feature>
<evidence type="ECO:0000256" key="8">
    <source>
        <dbReference type="ARBA" id="ARBA00060041"/>
    </source>
</evidence>
<feature type="transmembrane region" description="Helical" evidence="10">
    <location>
        <begin position="272"/>
        <end position="292"/>
    </location>
</feature>
<dbReference type="NCBIfam" id="TIGR01695">
    <property type="entry name" value="murJ_mviN"/>
    <property type="match status" value="1"/>
</dbReference>
<keyword evidence="2 10" id="KW-1003">Cell membrane</keyword>
<dbReference type="PIRSF" id="PIRSF002869">
    <property type="entry name" value="MviN"/>
    <property type="match status" value="1"/>
</dbReference>
<keyword evidence="5 10" id="KW-0573">Peptidoglycan synthesis</keyword>
<evidence type="ECO:0000256" key="1">
    <source>
        <dbReference type="ARBA" id="ARBA00004651"/>
    </source>
</evidence>
<evidence type="ECO:0000256" key="11">
    <source>
        <dbReference type="PIRNR" id="PIRNR002869"/>
    </source>
</evidence>
<proteinExistence type="inferred from homology"/>
<feature type="transmembrane region" description="Helical" evidence="10">
    <location>
        <begin position="352"/>
        <end position="373"/>
    </location>
</feature>
<dbReference type="GO" id="GO:0005886">
    <property type="term" value="C:plasma membrane"/>
    <property type="evidence" value="ECO:0007669"/>
    <property type="project" value="UniProtKB-SubCell"/>
</dbReference>
<keyword evidence="13" id="KW-1185">Reference proteome</keyword>
<keyword evidence="6 10" id="KW-1133">Transmembrane helix</keyword>
<evidence type="ECO:0000256" key="6">
    <source>
        <dbReference type="ARBA" id="ARBA00022989"/>
    </source>
</evidence>
<dbReference type="HAMAP" id="MF_02078">
    <property type="entry name" value="MurJ_MviN"/>
    <property type="match status" value="1"/>
</dbReference>
<evidence type="ECO:0000256" key="3">
    <source>
        <dbReference type="ARBA" id="ARBA00022692"/>
    </source>
</evidence>
<organism evidence="12 13">
    <name type="scientific">Oceanispirochaeta crateris</name>
    <dbReference type="NCBI Taxonomy" id="2518645"/>
    <lineage>
        <taxon>Bacteria</taxon>
        <taxon>Pseudomonadati</taxon>
        <taxon>Spirochaetota</taxon>
        <taxon>Spirochaetia</taxon>
        <taxon>Spirochaetales</taxon>
        <taxon>Spirochaetaceae</taxon>
        <taxon>Oceanispirochaeta</taxon>
    </lineage>
</organism>
<keyword evidence="10 11" id="KW-0961">Cell wall biogenesis/degradation</keyword>
<reference evidence="12 13" key="1">
    <citation type="submission" date="2019-02" db="EMBL/GenBank/DDBJ databases">
        <title>Complete Genome Sequence and Methylome Analysis of free living Spirochaetas.</title>
        <authorList>
            <person name="Fomenkov A."/>
            <person name="Dubinina G."/>
            <person name="Leshcheva N."/>
            <person name="Mikheeva N."/>
            <person name="Grabovich M."/>
            <person name="Vincze T."/>
            <person name="Roberts R.J."/>
        </authorList>
    </citation>
    <scope>NUCLEOTIDE SEQUENCE [LARGE SCALE GENOMIC DNA]</scope>
    <source>
        <strain evidence="12 13">K2</strain>
    </source>
</reference>
<dbReference type="GO" id="GO:0008360">
    <property type="term" value="P:regulation of cell shape"/>
    <property type="evidence" value="ECO:0007669"/>
    <property type="project" value="UniProtKB-UniRule"/>
</dbReference>
<evidence type="ECO:0000256" key="9">
    <source>
        <dbReference type="ARBA" id="ARBA00061532"/>
    </source>
</evidence>
<comment type="pathway">
    <text evidence="10">Cell wall biogenesis; peptidoglycan biosynthesis.</text>
</comment>
<dbReference type="PANTHER" id="PTHR47019">
    <property type="entry name" value="LIPID II FLIPPASE MURJ"/>
    <property type="match status" value="1"/>
</dbReference>
<dbReference type="PANTHER" id="PTHR47019:SF1">
    <property type="entry name" value="LIPID II FLIPPASE MURJ"/>
    <property type="match status" value="1"/>
</dbReference>
<feature type="transmembrane region" description="Helical" evidence="10">
    <location>
        <begin position="484"/>
        <end position="505"/>
    </location>
</feature>
<evidence type="ECO:0000256" key="7">
    <source>
        <dbReference type="ARBA" id="ARBA00023136"/>
    </source>
</evidence>
<accession>A0A5C1QN90</accession>
<evidence type="ECO:0000256" key="2">
    <source>
        <dbReference type="ARBA" id="ARBA00022475"/>
    </source>
</evidence>
<feature type="transmembrane region" description="Helical" evidence="10">
    <location>
        <begin position="445"/>
        <end position="464"/>
    </location>
</feature>
<dbReference type="PRINTS" id="PR01806">
    <property type="entry name" value="VIRFACTRMVIN"/>
</dbReference>
<name>A0A5C1QN90_9SPIO</name>
<sequence length="518" mass="57609">MKETTRRQSFLSTLAVMAGTLGSRILGFVRIALISMYFGASGEADILNAVFNIPNNFRKLLAEGALSSAFIPELSRQIVSDPKGSQSRSLSRSILGLQLLILLPMSLVCVFFPEIVLKLFIRFQEPWKLEMAIRLFRWIFHYIVLISVSAVIMAVLNSHNRFMVPAVSPLLFSISVIISIVIWHDTLGIFSMVVGVLGGGFAQIFWQYPFYKKIGYSLLPSFRFNDESFKRVMKQWVPVLVTSSIFTINQQIAILLATGLEEGSTTALSNAIVFWQLPFGIFSASIATVLFPKMSRMAGEKNWDGLSSTLQEGIQMLAVLLIPSSILLMLFGPELISIALQRGEYKSEDTILAARVLFAYSPGMVFVGSYNLFQRSFYSQGNYSAPLKTAGAVVVSDIALSLFFLHLGWGVISLAWANSIAFIGGSLLLFLGSIKENIHFNLKKLFSQIFRILVAQIPMAAAIFGMKRILDISHFYNGSSWVNLGYLALEGILSLVILLSFYSLMKLDVMTILKRRGK</sequence>
<dbReference type="GO" id="GO:0034204">
    <property type="term" value="P:lipid translocation"/>
    <property type="evidence" value="ECO:0007669"/>
    <property type="project" value="TreeGrafter"/>
</dbReference>
<evidence type="ECO:0000313" key="13">
    <source>
        <dbReference type="Proteomes" id="UP000324209"/>
    </source>
</evidence>
<feature type="transmembrane region" description="Helical" evidence="10">
    <location>
        <begin position="385"/>
        <end position="405"/>
    </location>
</feature>
<feature type="transmembrane region" description="Helical" evidence="10">
    <location>
        <begin position="135"/>
        <end position="156"/>
    </location>
</feature>
<dbReference type="KEGG" id="ock:EXM22_06435"/>
<feature type="transmembrane region" description="Helical" evidence="10">
    <location>
        <begin position="313"/>
        <end position="332"/>
    </location>
</feature>
<dbReference type="CDD" id="cd13123">
    <property type="entry name" value="MATE_MurJ_like"/>
    <property type="match status" value="1"/>
</dbReference>
<dbReference type="InterPro" id="IPR004268">
    <property type="entry name" value="MurJ"/>
</dbReference>
<evidence type="ECO:0000256" key="10">
    <source>
        <dbReference type="HAMAP-Rule" id="MF_02078"/>
    </source>
</evidence>